<dbReference type="AlphaFoldDB" id="A0A1F7FI28"/>
<dbReference type="Gene3D" id="3.40.50.2000">
    <property type="entry name" value="Glycogen Phosphorylase B"/>
    <property type="match status" value="1"/>
</dbReference>
<accession>A0A1F7FI28</accession>
<comment type="caution">
    <text evidence="4">The sequence shown here is derived from an EMBL/GenBank/DDBJ whole genome shotgun (WGS) entry which is preliminary data.</text>
</comment>
<dbReference type="Proteomes" id="UP000179243">
    <property type="component" value="Unassembled WGS sequence"/>
</dbReference>
<name>A0A1F7FI28_UNCRA</name>
<dbReference type="InterPro" id="IPR001296">
    <property type="entry name" value="Glyco_trans_1"/>
</dbReference>
<dbReference type="GO" id="GO:0016757">
    <property type="term" value="F:glycosyltransferase activity"/>
    <property type="evidence" value="ECO:0007669"/>
    <property type="project" value="UniProtKB-KW"/>
</dbReference>
<sequence length="317" mass="35467">MIDLLILTFTDPNTASRRFRVEAFLPLLAEKGMSYVVRGLSDGMVPRLATLASLPRCKTALLQKKLLRPFELALLKKKCSRLIYDFDDAVYLGNEKNRKRFETAVRAADTVFAGNKTLADAAAVLHGDVVVVPTGLDVHRYRPQEKERAPTRIGWIGTRYNTRELHSVMEALAGPARELSLGLVYVSDRNDPALDTAGWAYEPWSETTEIARLASFDIGLMPLQDTPYARGKCGFKILQYMAMGVVPIASPIGVNKSIITHGFNGYLAKGPEEWTRALRALVTNQKLYRDMALKARERALDFSLERVFSLFAARLFP</sequence>
<dbReference type="Pfam" id="PF00534">
    <property type="entry name" value="Glycos_transf_1"/>
    <property type="match status" value="1"/>
</dbReference>
<evidence type="ECO:0000256" key="1">
    <source>
        <dbReference type="ARBA" id="ARBA00022676"/>
    </source>
</evidence>
<keyword evidence="1" id="KW-0328">Glycosyltransferase</keyword>
<dbReference type="EMBL" id="MFYX01000033">
    <property type="protein sequence ID" value="OGK06268.1"/>
    <property type="molecule type" value="Genomic_DNA"/>
</dbReference>
<dbReference type="SUPFAM" id="SSF53756">
    <property type="entry name" value="UDP-Glycosyltransferase/glycogen phosphorylase"/>
    <property type="match status" value="1"/>
</dbReference>
<dbReference type="PANTHER" id="PTHR12526:SF510">
    <property type="entry name" value="D-INOSITOL 3-PHOSPHATE GLYCOSYLTRANSFERASE"/>
    <property type="match status" value="1"/>
</dbReference>
<dbReference type="PANTHER" id="PTHR12526">
    <property type="entry name" value="GLYCOSYLTRANSFERASE"/>
    <property type="match status" value="1"/>
</dbReference>
<keyword evidence="2" id="KW-0808">Transferase</keyword>
<evidence type="ECO:0000259" key="3">
    <source>
        <dbReference type="Pfam" id="PF00534"/>
    </source>
</evidence>
<evidence type="ECO:0000313" key="5">
    <source>
        <dbReference type="Proteomes" id="UP000179243"/>
    </source>
</evidence>
<protein>
    <recommendedName>
        <fullName evidence="3">Glycosyl transferase family 1 domain-containing protein</fullName>
    </recommendedName>
</protein>
<organism evidence="4 5">
    <name type="scientific">Candidatus Raymondbacteria bacterium RIFOXYD12_FULL_49_13</name>
    <dbReference type="NCBI Taxonomy" id="1817890"/>
    <lineage>
        <taxon>Bacteria</taxon>
        <taxon>Raymondiibacteriota</taxon>
    </lineage>
</organism>
<evidence type="ECO:0000313" key="4">
    <source>
        <dbReference type="EMBL" id="OGK06268.1"/>
    </source>
</evidence>
<evidence type="ECO:0000256" key="2">
    <source>
        <dbReference type="ARBA" id="ARBA00022679"/>
    </source>
</evidence>
<proteinExistence type="predicted"/>
<gene>
    <name evidence="4" type="ORF">A2519_08315</name>
</gene>
<feature type="domain" description="Glycosyl transferase family 1" evidence="3">
    <location>
        <begin position="232"/>
        <end position="298"/>
    </location>
</feature>
<reference evidence="4 5" key="1">
    <citation type="journal article" date="2016" name="Nat. Commun.">
        <title>Thousands of microbial genomes shed light on interconnected biogeochemical processes in an aquifer system.</title>
        <authorList>
            <person name="Anantharaman K."/>
            <person name="Brown C.T."/>
            <person name="Hug L.A."/>
            <person name="Sharon I."/>
            <person name="Castelle C.J."/>
            <person name="Probst A.J."/>
            <person name="Thomas B.C."/>
            <person name="Singh A."/>
            <person name="Wilkins M.J."/>
            <person name="Karaoz U."/>
            <person name="Brodie E.L."/>
            <person name="Williams K.H."/>
            <person name="Hubbard S.S."/>
            <person name="Banfield J.F."/>
        </authorList>
    </citation>
    <scope>NUCLEOTIDE SEQUENCE [LARGE SCALE GENOMIC DNA]</scope>
</reference>